<dbReference type="PROSITE" id="PS51013">
    <property type="entry name" value="PANNEXIN"/>
    <property type="match status" value="1"/>
</dbReference>
<dbReference type="GO" id="GO:0005886">
    <property type="term" value="C:plasma membrane"/>
    <property type="evidence" value="ECO:0007669"/>
    <property type="project" value="UniProtKB-SubCell"/>
</dbReference>
<evidence type="ECO:0000256" key="5">
    <source>
        <dbReference type="ARBA" id="ARBA00022989"/>
    </source>
</evidence>
<comment type="caution">
    <text evidence="11">The sequence shown here is derived from an EMBL/GenBank/DDBJ whole genome shotgun (WGS) entry which is preliminary data.</text>
</comment>
<feature type="transmembrane region" description="Helical" evidence="9">
    <location>
        <begin position="250"/>
        <end position="277"/>
    </location>
</feature>
<keyword evidence="3" id="KW-1003">Cell membrane</keyword>
<dbReference type="Pfam" id="PF00876">
    <property type="entry name" value="Innexin"/>
    <property type="match status" value="1"/>
</dbReference>
<dbReference type="GO" id="GO:0034220">
    <property type="term" value="P:monoatomic ion transmembrane transport"/>
    <property type="evidence" value="ECO:0007669"/>
    <property type="project" value="UniProtKB-KW"/>
</dbReference>
<dbReference type="GO" id="GO:0005243">
    <property type="term" value="F:gap junction channel activity"/>
    <property type="evidence" value="ECO:0007669"/>
    <property type="project" value="TreeGrafter"/>
</dbReference>
<keyword evidence="12" id="KW-1185">Reference proteome</keyword>
<proteinExistence type="inferred from homology"/>
<organism evidence="11 12">
    <name type="scientific">Rotaria sordida</name>
    <dbReference type="NCBI Taxonomy" id="392033"/>
    <lineage>
        <taxon>Eukaryota</taxon>
        <taxon>Metazoa</taxon>
        <taxon>Spiralia</taxon>
        <taxon>Gnathifera</taxon>
        <taxon>Rotifera</taxon>
        <taxon>Eurotatoria</taxon>
        <taxon>Bdelloidea</taxon>
        <taxon>Philodinida</taxon>
        <taxon>Philodinidae</taxon>
        <taxon>Rotaria</taxon>
    </lineage>
</organism>
<dbReference type="PRINTS" id="PR01262">
    <property type="entry name" value="INNEXIN"/>
</dbReference>
<evidence type="ECO:0000256" key="9">
    <source>
        <dbReference type="RuleBase" id="RU010713"/>
    </source>
</evidence>
<feature type="transmembrane region" description="Helical" evidence="9">
    <location>
        <begin position="151"/>
        <end position="173"/>
    </location>
</feature>
<evidence type="ECO:0000313" key="11">
    <source>
        <dbReference type="EMBL" id="CAF1495547.1"/>
    </source>
</evidence>
<reference evidence="11" key="1">
    <citation type="submission" date="2021-02" db="EMBL/GenBank/DDBJ databases">
        <authorList>
            <person name="Nowell W R."/>
        </authorList>
    </citation>
    <scope>NUCLEOTIDE SEQUENCE</scope>
</reference>
<feature type="signal peptide" evidence="10">
    <location>
        <begin position="1"/>
        <end position="25"/>
    </location>
</feature>
<dbReference type="GO" id="GO:0005921">
    <property type="term" value="C:gap junction"/>
    <property type="evidence" value="ECO:0007669"/>
    <property type="project" value="UniProtKB-UniRule"/>
</dbReference>
<protein>
    <recommendedName>
        <fullName evidence="9">Innexin</fullName>
    </recommendedName>
</protein>
<feature type="chain" id="PRO_5032781321" description="Innexin" evidence="10">
    <location>
        <begin position="26"/>
        <end position="440"/>
    </location>
</feature>
<comment type="function">
    <text evidence="9">Structural component of the gap junctions.</text>
</comment>
<evidence type="ECO:0000256" key="10">
    <source>
        <dbReference type="SAM" id="SignalP"/>
    </source>
</evidence>
<keyword evidence="5 9" id="KW-1133">Transmembrane helix</keyword>
<evidence type="ECO:0000313" key="12">
    <source>
        <dbReference type="Proteomes" id="UP000663870"/>
    </source>
</evidence>
<dbReference type="Proteomes" id="UP000663870">
    <property type="component" value="Unassembled WGS sequence"/>
</dbReference>
<dbReference type="EMBL" id="CAJNOL010002388">
    <property type="protein sequence ID" value="CAF1495547.1"/>
    <property type="molecule type" value="Genomic_DNA"/>
</dbReference>
<dbReference type="AlphaFoldDB" id="A0A815SXG5"/>
<evidence type="ECO:0000256" key="4">
    <source>
        <dbReference type="ARBA" id="ARBA00022692"/>
    </source>
</evidence>
<evidence type="ECO:0000256" key="8">
    <source>
        <dbReference type="ARBA" id="ARBA00023303"/>
    </source>
</evidence>
<evidence type="ECO:0000256" key="1">
    <source>
        <dbReference type="ARBA" id="ARBA00004651"/>
    </source>
</evidence>
<keyword evidence="6 9" id="KW-0406">Ion transport</keyword>
<name>A0A815SXG5_9BILA</name>
<sequence length="440" mass="52956">MCQLLLLRFQLTIVHHLFFAINVSSDIIRGRQLIKKELAITGLSRIMDFTEVIDNAKRFAGKKQDGDNYDDLFVDRLHNRYTVAVLICFFIAISTYQYVGTPLKCWVPAQFTDNYEDYTDLLCFIQNTYHVAESQIIPQDFNLRRERTLKYYQWIHFVLLLQALFFSLPRIIWQSFNDKIGLSIGNLVNVSNRYESFDNDEDQNRAIKYISDCLQRYEEYVNLPNRKSLSRFQHINRQCYLFCQGRTGSFLACFYIFIKILYICNLIFQILFLQYFLSYHNINYMEYGFNVFKKLFFDFSLPESKLFPRITLCDFQIRELGERHKYTVECILVINIFIEKMYFILWIWFGILLIITIIDIIYLIYRIFFRHSRNIFLIENLDLILSNRITKEKQFQYFRRYFPIDNLFTLWIISANSNSLIIGEILNELFQRKLRNGSDV</sequence>
<keyword evidence="10" id="KW-0732">Signal</keyword>
<keyword evidence="8 9" id="KW-0407">Ion channel</keyword>
<keyword evidence="7 9" id="KW-0472">Membrane</keyword>
<comment type="subcellular location">
    <subcellularLocation>
        <location evidence="1 9">Cell membrane</location>
        <topology evidence="1 9">Multi-pass membrane protein</topology>
    </subcellularLocation>
</comment>
<evidence type="ECO:0000256" key="2">
    <source>
        <dbReference type="ARBA" id="ARBA00022448"/>
    </source>
</evidence>
<comment type="similarity">
    <text evidence="9">Belongs to the pannexin family.</text>
</comment>
<feature type="transmembrane region" description="Helical" evidence="9">
    <location>
        <begin position="81"/>
        <end position="99"/>
    </location>
</feature>
<keyword evidence="2 9" id="KW-0813">Transport</keyword>
<dbReference type="InterPro" id="IPR000990">
    <property type="entry name" value="Innexin"/>
</dbReference>
<evidence type="ECO:0000256" key="6">
    <source>
        <dbReference type="ARBA" id="ARBA00023065"/>
    </source>
</evidence>
<keyword evidence="4 9" id="KW-0812">Transmembrane</keyword>
<accession>A0A815SXG5</accession>
<evidence type="ECO:0000256" key="3">
    <source>
        <dbReference type="ARBA" id="ARBA00022475"/>
    </source>
</evidence>
<dbReference type="PANTHER" id="PTHR11893">
    <property type="entry name" value="INNEXIN"/>
    <property type="match status" value="1"/>
</dbReference>
<dbReference type="PANTHER" id="PTHR11893:SF36">
    <property type="entry name" value="INNEXIN-5"/>
    <property type="match status" value="1"/>
</dbReference>
<feature type="transmembrane region" description="Helical" evidence="9">
    <location>
        <begin position="343"/>
        <end position="365"/>
    </location>
</feature>
<gene>
    <name evidence="9" type="primary">inx</name>
    <name evidence="11" type="ORF">JXQ802_LOCUS40110</name>
</gene>
<evidence type="ECO:0000256" key="7">
    <source>
        <dbReference type="ARBA" id="ARBA00023136"/>
    </source>
</evidence>